<keyword evidence="3" id="KW-1185">Reference proteome</keyword>
<dbReference type="Pfam" id="PF00534">
    <property type="entry name" value="Glycos_transf_1"/>
    <property type="match status" value="1"/>
</dbReference>
<feature type="domain" description="Glycosyl transferase family 1" evidence="1">
    <location>
        <begin position="160"/>
        <end position="316"/>
    </location>
</feature>
<dbReference type="GO" id="GO:0016757">
    <property type="term" value="F:glycosyltransferase activity"/>
    <property type="evidence" value="ECO:0007669"/>
    <property type="project" value="InterPro"/>
</dbReference>
<dbReference type="RefSeq" id="WP_130935048.1">
    <property type="nucleotide sequence ID" value="NZ_BMEE01000001.1"/>
</dbReference>
<dbReference type="Gene3D" id="3.40.50.2000">
    <property type="entry name" value="Glycogen Phosphorylase B"/>
    <property type="match status" value="2"/>
</dbReference>
<sequence>MKTLIYIGNKLSHSGKTVTSIETLGRFLSNSGYNVITSSSKTNKYFRLLDMVITLFRHYKADYALIDVYSTSNFYFAYIISQLCRFLKIRYIPILRGGNLDKRLKKSPVKSAQIFKNAHINIAPSSYLLSYFKETGYQNLIYIPNTIKINKYQFKTRNFDTIRLLWVRSFSKIYNPKLAIYILKSFRDKNIAASLCMVGPENDGSLSEVKALAKSLNLDVEFTGKLSKEAWHKKAENFNVFINTTNVDNTPVSVIEAMALGLPVVSTNVGGLPFLIKNNSDGILVKPNNAEEFKNAILELKNTPLLTQQIVSNARNKVEGYDWEIVKKQWMFILS</sequence>
<accession>A0A4Q9FS84</accession>
<dbReference type="OrthoDB" id="139410at2"/>
<proteinExistence type="predicted"/>
<organism evidence="2 3">
    <name type="scientific">Hyunsoonleella pacifica</name>
    <dbReference type="NCBI Taxonomy" id="1080224"/>
    <lineage>
        <taxon>Bacteria</taxon>
        <taxon>Pseudomonadati</taxon>
        <taxon>Bacteroidota</taxon>
        <taxon>Flavobacteriia</taxon>
        <taxon>Flavobacteriales</taxon>
        <taxon>Flavobacteriaceae</taxon>
    </lineage>
</organism>
<dbReference type="SUPFAM" id="SSF53756">
    <property type="entry name" value="UDP-Glycosyltransferase/glycogen phosphorylase"/>
    <property type="match status" value="1"/>
</dbReference>
<name>A0A4Q9FS84_9FLAO</name>
<evidence type="ECO:0000313" key="3">
    <source>
        <dbReference type="Proteomes" id="UP000292372"/>
    </source>
</evidence>
<dbReference type="InterPro" id="IPR001296">
    <property type="entry name" value="Glyco_trans_1"/>
</dbReference>
<evidence type="ECO:0000313" key="2">
    <source>
        <dbReference type="EMBL" id="TBN18530.1"/>
    </source>
</evidence>
<evidence type="ECO:0000259" key="1">
    <source>
        <dbReference type="Pfam" id="PF00534"/>
    </source>
</evidence>
<dbReference type="PANTHER" id="PTHR45947">
    <property type="entry name" value="SULFOQUINOVOSYL TRANSFERASE SQD2"/>
    <property type="match status" value="1"/>
</dbReference>
<dbReference type="InterPro" id="IPR050194">
    <property type="entry name" value="Glycosyltransferase_grp1"/>
</dbReference>
<dbReference type="PANTHER" id="PTHR45947:SF3">
    <property type="entry name" value="SULFOQUINOVOSYL TRANSFERASE SQD2"/>
    <property type="match status" value="1"/>
</dbReference>
<dbReference type="AlphaFoldDB" id="A0A4Q9FS84"/>
<dbReference type="EMBL" id="SIRS01000001">
    <property type="protein sequence ID" value="TBN18530.1"/>
    <property type="molecule type" value="Genomic_DNA"/>
</dbReference>
<keyword evidence="2" id="KW-0808">Transferase</keyword>
<dbReference type="CDD" id="cd03801">
    <property type="entry name" value="GT4_PimA-like"/>
    <property type="match status" value="1"/>
</dbReference>
<gene>
    <name evidence="2" type="ORF">EYD46_00230</name>
</gene>
<dbReference type="Proteomes" id="UP000292372">
    <property type="component" value="Unassembled WGS sequence"/>
</dbReference>
<protein>
    <submittedName>
        <fullName evidence="2">Glycosyltransferase</fullName>
    </submittedName>
</protein>
<comment type="caution">
    <text evidence="2">The sequence shown here is derived from an EMBL/GenBank/DDBJ whole genome shotgun (WGS) entry which is preliminary data.</text>
</comment>
<reference evidence="2 3" key="1">
    <citation type="journal article" date="2015" name="Int. J. Syst. Evol. Microbiol.">
        <title>Hyunsoonleella pacifica sp. nov., isolated from seawater of South Pacific Gyre.</title>
        <authorList>
            <person name="Gao X."/>
            <person name="Zhang Z."/>
            <person name="Dai X."/>
            <person name="Zhang X.H."/>
        </authorList>
    </citation>
    <scope>NUCLEOTIDE SEQUENCE [LARGE SCALE GENOMIC DNA]</scope>
    <source>
        <strain evidence="2 3">SW033</strain>
    </source>
</reference>